<dbReference type="OrthoDB" id="5382443at2"/>
<dbReference type="RefSeq" id="WP_130493852.1">
    <property type="nucleotide sequence ID" value="NZ_SGXD01000004.1"/>
</dbReference>
<sequence>MSSPAARAALAEAQAELMAALVAGGPPPDGFDARQVRAQADALVGKRRMVVAALRPDLVRACGDGFARAFAEYAATRPRPPEGALADADAFAAALGLRAAGRRRRWRR</sequence>
<name>A0A4V2F3D1_9ACTN</name>
<gene>
    <name evidence="2" type="ORF">EV189_3088</name>
</gene>
<organism evidence="2 3">
    <name type="scientific">Motilibacter rhizosphaerae</name>
    <dbReference type="NCBI Taxonomy" id="598652"/>
    <lineage>
        <taxon>Bacteria</taxon>
        <taxon>Bacillati</taxon>
        <taxon>Actinomycetota</taxon>
        <taxon>Actinomycetes</taxon>
        <taxon>Motilibacterales</taxon>
        <taxon>Motilibacteraceae</taxon>
        <taxon>Motilibacter</taxon>
    </lineage>
</organism>
<dbReference type="EMBL" id="SGXD01000004">
    <property type="protein sequence ID" value="RZS82693.1"/>
    <property type="molecule type" value="Genomic_DNA"/>
</dbReference>
<dbReference type="AlphaFoldDB" id="A0A4V2F3D1"/>
<dbReference type="Proteomes" id="UP000293638">
    <property type="component" value="Unassembled WGS sequence"/>
</dbReference>
<keyword evidence="3" id="KW-1185">Reference proteome</keyword>
<proteinExistence type="predicted"/>
<protein>
    <recommendedName>
        <fullName evidence="1">SCO6045-like C-terminal domain-containing protein</fullName>
    </recommendedName>
</protein>
<accession>A0A4V2F3D1</accession>
<evidence type="ECO:0000259" key="1">
    <source>
        <dbReference type="Pfam" id="PF26136"/>
    </source>
</evidence>
<comment type="caution">
    <text evidence="2">The sequence shown here is derived from an EMBL/GenBank/DDBJ whole genome shotgun (WGS) entry which is preliminary data.</text>
</comment>
<reference evidence="2 3" key="1">
    <citation type="submission" date="2019-02" db="EMBL/GenBank/DDBJ databases">
        <title>Genomic Encyclopedia of Type Strains, Phase IV (KMG-IV): sequencing the most valuable type-strain genomes for metagenomic binning, comparative biology and taxonomic classification.</title>
        <authorList>
            <person name="Goeker M."/>
        </authorList>
    </citation>
    <scope>NUCLEOTIDE SEQUENCE [LARGE SCALE GENOMIC DNA]</scope>
    <source>
        <strain evidence="2 3">DSM 45622</strain>
    </source>
</reference>
<dbReference type="Pfam" id="PF26136">
    <property type="entry name" value="SCO6045_C"/>
    <property type="match status" value="1"/>
</dbReference>
<evidence type="ECO:0000313" key="2">
    <source>
        <dbReference type="EMBL" id="RZS82693.1"/>
    </source>
</evidence>
<feature type="domain" description="SCO6045-like C-terminal" evidence="1">
    <location>
        <begin position="11"/>
        <end position="95"/>
    </location>
</feature>
<evidence type="ECO:0000313" key="3">
    <source>
        <dbReference type="Proteomes" id="UP000293638"/>
    </source>
</evidence>
<dbReference type="InterPro" id="IPR058711">
    <property type="entry name" value="SCO6045-like_C"/>
</dbReference>